<name>A0A3D8HH82_9BACT</name>
<accession>A0A3D8HH82</accession>
<protein>
    <submittedName>
        <fullName evidence="3">Recombinase family protein</fullName>
    </submittedName>
</protein>
<evidence type="ECO:0000259" key="2">
    <source>
        <dbReference type="PROSITE" id="PS51736"/>
    </source>
</evidence>
<sequence>MIIAYLRVGTSNKEHLEIQKDEIKRFASDHQMNVDKWVTDVTIGFGKGKEDERNIDMVVDRMQKGDTLIFLDISRLGRTLSEVMAIMSRCMEKGVQVYSIKDRYALDGALNLPVMGSVFNLVTEIEHSLMSTRTKEALTHKKNTGGPLGRPKGSAAKQSFLDAHKEEVISMLERGDTVIEICKRFNVSRNTYYMFKRNYGL</sequence>
<dbReference type="InterPro" id="IPR036162">
    <property type="entry name" value="Resolvase-like_N_sf"/>
</dbReference>
<organism evidence="4 5">
    <name type="scientific">Parabacteroides acidifaciens</name>
    <dbReference type="NCBI Taxonomy" id="2290935"/>
    <lineage>
        <taxon>Bacteria</taxon>
        <taxon>Pseudomonadati</taxon>
        <taxon>Bacteroidota</taxon>
        <taxon>Bacteroidia</taxon>
        <taxon>Bacteroidales</taxon>
        <taxon>Tannerellaceae</taxon>
        <taxon>Parabacteroides</taxon>
    </lineage>
</organism>
<feature type="domain" description="Resolvase/invertase-type recombinase catalytic" evidence="2">
    <location>
        <begin position="1"/>
        <end position="145"/>
    </location>
</feature>
<dbReference type="SMART" id="SM00857">
    <property type="entry name" value="Resolvase"/>
    <property type="match status" value="1"/>
</dbReference>
<dbReference type="InterPro" id="IPR006119">
    <property type="entry name" value="Resolv_N"/>
</dbReference>
<dbReference type="RefSeq" id="WP_115498699.1">
    <property type="nucleotide sequence ID" value="NZ_JACRTI010000009.1"/>
</dbReference>
<dbReference type="AlphaFoldDB" id="A0A3D8HH82"/>
<dbReference type="Pfam" id="PF00239">
    <property type="entry name" value="Resolvase"/>
    <property type="match status" value="1"/>
</dbReference>
<dbReference type="GO" id="GO:0000150">
    <property type="term" value="F:DNA strand exchange activity"/>
    <property type="evidence" value="ECO:0007669"/>
    <property type="project" value="InterPro"/>
</dbReference>
<evidence type="ECO:0000256" key="1">
    <source>
        <dbReference type="SAM" id="MobiDB-lite"/>
    </source>
</evidence>
<gene>
    <name evidence="4" type="ORF">DWU89_05820</name>
    <name evidence="3" type="ORF">H8784_05695</name>
</gene>
<dbReference type="CDD" id="cd03768">
    <property type="entry name" value="SR_ResInv"/>
    <property type="match status" value="1"/>
</dbReference>
<evidence type="ECO:0000313" key="4">
    <source>
        <dbReference type="EMBL" id="RDU50080.1"/>
    </source>
</evidence>
<evidence type="ECO:0000313" key="6">
    <source>
        <dbReference type="Proteomes" id="UP000629596"/>
    </source>
</evidence>
<dbReference type="EMBL" id="JACRTI010000009">
    <property type="protein sequence ID" value="MBC8601213.1"/>
    <property type="molecule type" value="Genomic_DNA"/>
</dbReference>
<comment type="caution">
    <text evidence="4">The sequence shown here is derived from an EMBL/GenBank/DDBJ whole genome shotgun (WGS) entry which is preliminary data.</text>
</comment>
<evidence type="ECO:0000313" key="5">
    <source>
        <dbReference type="Proteomes" id="UP000256321"/>
    </source>
</evidence>
<dbReference type="InterPro" id="IPR050639">
    <property type="entry name" value="SSR_resolvase"/>
</dbReference>
<dbReference type="PANTHER" id="PTHR30461">
    <property type="entry name" value="DNA-INVERTASE FROM LAMBDOID PROPHAGE"/>
    <property type="match status" value="1"/>
</dbReference>
<dbReference type="SUPFAM" id="SSF53041">
    <property type="entry name" value="Resolvase-like"/>
    <property type="match status" value="1"/>
</dbReference>
<dbReference type="Proteomes" id="UP000629596">
    <property type="component" value="Unassembled WGS sequence"/>
</dbReference>
<reference evidence="3 6" key="2">
    <citation type="submission" date="2020-08" db="EMBL/GenBank/DDBJ databases">
        <title>Genome public.</title>
        <authorList>
            <person name="Liu C."/>
            <person name="Sun Q."/>
        </authorList>
    </citation>
    <scope>NUCLEOTIDE SEQUENCE [LARGE SCALE GENOMIC DNA]</scope>
    <source>
        <strain evidence="3 6">426_9</strain>
    </source>
</reference>
<reference evidence="4 5" key="1">
    <citation type="submission" date="2018-07" db="EMBL/GenBank/DDBJ databases">
        <title>Parabacteroides acidifaciens nov. sp., isolated from human feces.</title>
        <authorList>
            <person name="Wang Y.J."/>
        </authorList>
    </citation>
    <scope>NUCLEOTIDE SEQUENCE [LARGE SCALE GENOMIC DNA]</scope>
    <source>
        <strain evidence="4 5">426-9</strain>
    </source>
</reference>
<dbReference type="PROSITE" id="PS51736">
    <property type="entry name" value="RECOMBINASES_3"/>
    <property type="match status" value="1"/>
</dbReference>
<dbReference type="Gene3D" id="3.40.50.1390">
    <property type="entry name" value="Resolvase, N-terminal catalytic domain"/>
    <property type="match status" value="1"/>
</dbReference>
<proteinExistence type="predicted"/>
<keyword evidence="6" id="KW-1185">Reference proteome</keyword>
<dbReference type="Proteomes" id="UP000256321">
    <property type="component" value="Unassembled WGS sequence"/>
</dbReference>
<dbReference type="PANTHER" id="PTHR30461:SF19">
    <property type="entry name" value="SITE-SPECIFIC RECOMBINASE RESOLVASE FAMILY"/>
    <property type="match status" value="1"/>
</dbReference>
<evidence type="ECO:0000313" key="3">
    <source>
        <dbReference type="EMBL" id="MBC8601213.1"/>
    </source>
</evidence>
<feature type="region of interest" description="Disordered" evidence="1">
    <location>
        <begin position="133"/>
        <end position="156"/>
    </location>
</feature>
<dbReference type="EMBL" id="QREV01000009">
    <property type="protein sequence ID" value="RDU50080.1"/>
    <property type="molecule type" value="Genomic_DNA"/>
</dbReference>
<dbReference type="GO" id="GO:0003677">
    <property type="term" value="F:DNA binding"/>
    <property type="evidence" value="ECO:0007669"/>
    <property type="project" value="InterPro"/>
</dbReference>